<name>A0AA49JGP3_9BACT</name>
<gene>
    <name evidence="1" type="ORF">K4G66_02845</name>
</gene>
<reference evidence="1" key="2">
    <citation type="journal article" date="2024" name="Antonie Van Leeuwenhoek">
        <title>Roseihalotalea indica gen. nov., sp. nov., a halophilic Bacteroidetes from mesopelagic Southwest Indian Ocean with higher carbohydrate metabolic potential.</title>
        <authorList>
            <person name="Chen B."/>
            <person name="Zhang M."/>
            <person name="Lin D."/>
            <person name="Ye J."/>
            <person name="Tang K."/>
        </authorList>
    </citation>
    <scope>NUCLEOTIDE SEQUENCE</scope>
    <source>
        <strain evidence="1">TK19036</strain>
    </source>
</reference>
<evidence type="ECO:0000313" key="1">
    <source>
        <dbReference type="EMBL" id="WKN37644.1"/>
    </source>
</evidence>
<sequence length="70" mass="8197">MTMSFDNIRVGKRYYLSNYGEESRFEILEALGDENFKVKDLVSMDIYELQDLVKYGTSDDFELLEIRGEG</sequence>
<accession>A0AA49JGP3</accession>
<dbReference type="EMBL" id="CP120682">
    <property type="protein sequence ID" value="WKN37644.1"/>
    <property type="molecule type" value="Genomic_DNA"/>
</dbReference>
<dbReference type="AlphaFoldDB" id="A0AA49JGP3"/>
<protein>
    <submittedName>
        <fullName evidence="1">Uncharacterized protein</fullName>
    </submittedName>
</protein>
<proteinExistence type="predicted"/>
<reference evidence="1" key="1">
    <citation type="journal article" date="2023" name="Comput. Struct. Biotechnol. J.">
        <title>Discovery of a novel marine Bacteroidetes with a rich repertoire of carbohydrate-active enzymes.</title>
        <authorList>
            <person name="Chen B."/>
            <person name="Liu G."/>
            <person name="Chen Q."/>
            <person name="Wang H."/>
            <person name="Liu L."/>
            <person name="Tang K."/>
        </authorList>
    </citation>
    <scope>NUCLEOTIDE SEQUENCE</scope>
    <source>
        <strain evidence="1">TK19036</strain>
    </source>
</reference>
<organism evidence="1">
    <name type="scientific">Roseihalotalea indica</name>
    <dbReference type="NCBI Taxonomy" id="2867963"/>
    <lineage>
        <taxon>Bacteria</taxon>
        <taxon>Pseudomonadati</taxon>
        <taxon>Bacteroidota</taxon>
        <taxon>Cytophagia</taxon>
        <taxon>Cytophagales</taxon>
        <taxon>Catalimonadaceae</taxon>
        <taxon>Roseihalotalea</taxon>
    </lineage>
</organism>